<feature type="non-terminal residue" evidence="1">
    <location>
        <position position="10"/>
    </location>
</feature>
<name>A0A2C6L073_9APIC</name>
<evidence type="ECO:0000313" key="2">
    <source>
        <dbReference type="Proteomes" id="UP000221165"/>
    </source>
</evidence>
<gene>
    <name evidence="1" type="ORF">CSUI_004519</name>
</gene>
<proteinExistence type="predicted"/>
<sequence length="10" mass="1137">MPTFPDTNSQ</sequence>
<dbReference type="VEuPathDB" id="ToxoDB:CSUI_004519"/>
<accession>A0A2C6L073</accession>
<dbReference type="Proteomes" id="UP000221165">
    <property type="component" value="Unassembled WGS sequence"/>
</dbReference>
<reference evidence="1 2" key="1">
    <citation type="journal article" date="2017" name="Int. J. Parasitol.">
        <title>The genome of the protozoan parasite Cystoisospora suis and a reverse vaccinology approach to identify vaccine candidates.</title>
        <authorList>
            <person name="Palmieri N."/>
            <person name="Shrestha A."/>
            <person name="Ruttkowski B."/>
            <person name="Beck T."/>
            <person name="Vogl C."/>
            <person name="Tomley F."/>
            <person name="Blake D.P."/>
            <person name="Joachim A."/>
        </authorList>
    </citation>
    <scope>NUCLEOTIDE SEQUENCE [LARGE SCALE GENOMIC DNA]</scope>
    <source>
        <strain evidence="1 2">Wien I</strain>
    </source>
</reference>
<protein>
    <submittedName>
        <fullName evidence="1">Uncharacterized protein</fullName>
    </submittedName>
</protein>
<dbReference type="EMBL" id="MIGC01002120">
    <property type="protein sequence ID" value="PHJ21638.1"/>
    <property type="molecule type" value="Genomic_DNA"/>
</dbReference>
<organism evidence="1 2">
    <name type="scientific">Cystoisospora suis</name>
    <dbReference type="NCBI Taxonomy" id="483139"/>
    <lineage>
        <taxon>Eukaryota</taxon>
        <taxon>Sar</taxon>
        <taxon>Alveolata</taxon>
        <taxon>Apicomplexa</taxon>
        <taxon>Conoidasida</taxon>
        <taxon>Coccidia</taxon>
        <taxon>Eucoccidiorida</taxon>
        <taxon>Eimeriorina</taxon>
        <taxon>Sarcocystidae</taxon>
        <taxon>Cystoisospora</taxon>
    </lineage>
</organism>
<comment type="caution">
    <text evidence="1">The sequence shown here is derived from an EMBL/GenBank/DDBJ whole genome shotgun (WGS) entry which is preliminary data.</text>
</comment>
<evidence type="ECO:0000313" key="1">
    <source>
        <dbReference type="EMBL" id="PHJ21638.1"/>
    </source>
</evidence>
<keyword evidence="2" id="KW-1185">Reference proteome</keyword>